<name>A0A7G2CN32_9TRYP</name>
<gene>
    <name evidence="2" type="ORF">ADEAN_000877700</name>
</gene>
<evidence type="ECO:0000313" key="2">
    <source>
        <dbReference type="EMBL" id="CAD2221246.1"/>
    </source>
</evidence>
<feature type="compositionally biased region" description="Basic and acidic residues" evidence="1">
    <location>
        <begin position="22"/>
        <end position="40"/>
    </location>
</feature>
<feature type="compositionally biased region" description="Basic residues" evidence="1">
    <location>
        <begin position="105"/>
        <end position="116"/>
    </location>
</feature>
<dbReference type="EMBL" id="LR877164">
    <property type="protein sequence ID" value="CAD2221246.1"/>
    <property type="molecule type" value="Genomic_DNA"/>
</dbReference>
<dbReference type="Proteomes" id="UP000515908">
    <property type="component" value="Chromosome 20"/>
</dbReference>
<reference evidence="2 3" key="1">
    <citation type="submission" date="2020-08" db="EMBL/GenBank/DDBJ databases">
        <authorList>
            <person name="Newling K."/>
            <person name="Davey J."/>
            <person name="Forrester S."/>
        </authorList>
    </citation>
    <scope>NUCLEOTIDE SEQUENCE [LARGE SCALE GENOMIC DNA]</scope>
    <source>
        <strain evidence="3">Crithidia deanei Carvalho (ATCC PRA-265)</strain>
    </source>
</reference>
<organism evidence="2 3">
    <name type="scientific">Angomonas deanei</name>
    <dbReference type="NCBI Taxonomy" id="59799"/>
    <lineage>
        <taxon>Eukaryota</taxon>
        <taxon>Discoba</taxon>
        <taxon>Euglenozoa</taxon>
        <taxon>Kinetoplastea</taxon>
        <taxon>Metakinetoplastina</taxon>
        <taxon>Trypanosomatida</taxon>
        <taxon>Trypanosomatidae</taxon>
        <taxon>Strigomonadinae</taxon>
        <taxon>Angomonas</taxon>
    </lineage>
</organism>
<feature type="region of interest" description="Disordered" evidence="1">
    <location>
        <begin position="93"/>
        <end position="116"/>
    </location>
</feature>
<evidence type="ECO:0000313" key="3">
    <source>
        <dbReference type="Proteomes" id="UP000515908"/>
    </source>
</evidence>
<evidence type="ECO:0000256" key="1">
    <source>
        <dbReference type="SAM" id="MobiDB-lite"/>
    </source>
</evidence>
<keyword evidence="3" id="KW-1185">Reference proteome</keyword>
<proteinExistence type="predicted"/>
<dbReference type="VEuPathDB" id="TriTrypDB:ADEAN_000877700"/>
<accession>A0A7G2CN32</accession>
<protein>
    <submittedName>
        <fullName evidence="2">Uncharacterized protein</fullName>
    </submittedName>
</protein>
<dbReference type="AlphaFoldDB" id="A0A7G2CN32"/>
<sequence length="116" mass="12467">MGGRKATSPLSAAWGTKNNPRGHGEKHPDHSKASTKKKADIGLSRNGKKETEGRADGISSALFSFTSPGGKIMFFPKLPTSSFGLLEGKGFPDDPFWHPPAPKAPRPKGRIRVGRF</sequence>
<feature type="region of interest" description="Disordered" evidence="1">
    <location>
        <begin position="1"/>
        <end position="56"/>
    </location>
</feature>